<dbReference type="EMBL" id="FQUA01000001">
    <property type="protein sequence ID" value="SHE32335.1"/>
    <property type="molecule type" value="Genomic_DNA"/>
</dbReference>
<evidence type="ECO:0000313" key="5">
    <source>
        <dbReference type="EMBL" id="AMJ42528.1"/>
    </source>
</evidence>
<name>A0A120MKK2_ANAPI</name>
<dbReference type="SUPFAM" id="SSF55383">
    <property type="entry name" value="Copper amine oxidase, domain N"/>
    <property type="match status" value="1"/>
</dbReference>
<accession>A0A120MKK2</accession>
<reference evidence="7" key="2">
    <citation type="submission" date="2016-01" db="EMBL/GenBank/DDBJ databases">
        <authorList>
            <person name="Poehlein A."/>
            <person name="Schlien K."/>
            <person name="Gottschalk G."/>
            <person name="Buckel W."/>
            <person name="Daniel R."/>
        </authorList>
    </citation>
    <scope>NUCLEOTIDE SEQUENCE [LARGE SCALE GENOMIC DNA]</scope>
    <source>
        <strain evidence="7">X2</strain>
    </source>
</reference>
<dbReference type="KEGG" id="cpro:CPRO_29990"/>
<feature type="domain" description="Deacetylase PdaC" evidence="4">
    <location>
        <begin position="158"/>
        <end position="248"/>
    </location>
</feature>
<dbReference type="InterPro" id="IPR025303">
    <property type="entry name" value="PdaC"/>
</dbReference>
<dbReference type="Gene3D" id="3.90.640.20">
    <property type="entry name" value="Heat-shock cognate protein, ATPase"/>
    <property type="match status" value="1"/>
</dbReference>
<dbReference type="Proteomes" id="UP000068026">
    <property type="component" value="Chromosome"/>
</dbReference>
<dbReference type="RefSeq" id="WP_066053479.1">
    <property type="nucleotide sequence ID" value="NZ_CP014223.1"/>
</dbReference>
<dbReference type="OrthoDB" id="268113at2"/>
<dbReference type="Pfam" id="PF07833">
    <property type="entry name" value="Cu_amine_oxidN1"/>
    <property type="match status" value="1"/>
</dbReference>
<dbReference type="InterPro" id="IPR036582">
    <property type="entry name" value="Mao_N_sf"/>
</dbReference>
<evidence type="ECO:0000259" key="2">
    <source>
        <dbReference type="Pfam" id="PF07833"/>
    </source>
</evidence>
<feature type="signal peptide" evidence="1">
    <location>
        <begin position="1"/>
        <end position="21"/>
    </location>
</feature>
<evidence type="ECO:0000313" key="8">
    <source>
        <dbReference type="Proteomes" id="UP000184204"/>
    </source>
</evidence>
<evidence type="ECO:0008006" key="9">
    <source>
        <dbReference type="Google" id="ProtNLM"/>
    </source>
</evidence>
<gene>
    <name evidence="5" type="ORF">CPRO_29990</name>
    <name evidence="6" type="ORF">SAMN02745151_00389</name>
</gene>
<dbReference type="InterPro" id="IPR021729">
    <property type="entry name" value="DUF3298"/>
</dbReference>
<sequence>MKKMLLASIAAAMLWTTTVFAYPAIQVYVDGQGITFDQPPVIVEDRTLVPMRAIFQALGSEVAWSESDQTITSTKNGDTIVLKIGDAGLYKNGQLKYTMAVPARIMNGRTLVPLRAVAEAFDAQVGWDPQGYVVTVISSQSGGENNDTTSVKADDGTVVLSFRMDIPKSKGSYASQMEKTLNEEAKALAKAYVDTYGKKAKTEYEAAKAKGISFSPYYYVGSYEITREDSKFVSFYGTSTQYTGEMQGQRGCTSHTFSAKNGKELTLSDIIGDSEKELQAFWMTSFGALIDEKPAGFYSNAKARLEKNLDIVGFYVTKDGLGFYLPPETIAPNEAGIISFTVKYDL</sequence>
<feature type="domain" description="DUF3298" evidence="3">
    <location>
        <begin position="313"/>
        <end position="345"/>
    </location>
</feature>
<evidence type="ECO:0000259" key="3">
    <source>
        <dbReference type="Pfam" id="PF11738"/>
    </source>
</evidence>
<evidence type="ECO:0000256" key="1">
    <source>
        <dbReference type="SAM" id="SignalP"/>
    </source>
</evidence>
<evidence type="ECO:0000313" key="6">
    <source>
        <dbReference type="EMBL" id="SHE32335.1"/>
    </source>
</evidence>
<feature type="chain" id="PRO_5044548049" description="Copper amine oxidase-like N-terminal domain-containing protein" evidence="1">
    <location>
        <begin position="22"/>
        <end position="346"/>
    </location>
</feature>
<dbReference type="InterPro" id="IPR037126">
    <property type="entry name" value="PdaC/RsiV-like_sf"/>
</dbReference>
<dbReference type="Gene3D" id="3.30.565.40">
    <property type="entry name" value="Fervidobacterium nodosum Rt17-B1 like"/>
    <property type="match status" value="1"/>
</dbReference>
<dbReference type="EMBL" id="CP014223">
    <property type="protein sequence ID" value="AMJ42528.1"/>
    <property type="molecule type" value="Genomic_DNA"/>
</dbReference>
<keyword evidence="7" id="KW-1185">Reference proteome</keyword>
<protein>
    <recommendedName>
        <fullName evidence="9">Copper amine oxidase-like N-terminal domain-containing protein</fullName>
    </recommendedName>
</protein>
<reference evidence="5 7" key="1">
    <citation type="journal article" date="2016" name="Genome Announc.">
        <title>Complete Genome Sequence of the Amino Acid-Fermenting Clostridium propionicum X2 (DSM 1682).</title>
        <authorList>
            <person name="Poehlein A."/>
            <person name="Schlien K."/>
            <person name="Chowdhury N.P."/>
            <person name="Gottschalk G."/>
            <person name="Buckel W."/>
            <person name="Daniel R."/>
        </authorList>
    </citation>
    <scope>NUCLEOTIDE SEQUENCE [LARGE SCALE GENOMIC DNA]</scope>
    <source>
        <strain evidence="5 7">X2</strain>
    </source>
</reference>
<keyword evidence="1" id="KW-0732">Signal</keyword>
<evidence type="ECO:0000259" key="4">
    <source>
        <dbReference type="Pfam" id="PF13739"/>
    </source>
</evidence>
<proteinExistence type="predicted"/>
<evidence type="ECO:0000313" key="7">
    <source>
        <dbReference type="Proteomes" id="UP000068026"/>
    </source>
</evidence>
<organism evidence="6 8">
    <name type="scientific">Anaerotignum propionicum DSM 1682</name>
    <dbReference type="NCBI Taxonomy" id="991789"/>
    <lineage>
        <taxon>Bacteria</taxon>
        <taxon>Bacillati</taxon>
        <taxon>Bacillota</taxon>
        <taxon>Clostridia</taxon>
        <taxon>Lachnospirales</taxon>
        <taxon>Anaerotignaceae</taxon>
        <taxon>Anaerotignum</taxon>
    </lineage>
</organism>
<dbReference type="AlphaFoldDB" id="A0A120MKK2"/>
<dbReference type="InterPro" id="IPR012854">
    <property type="entry name" value="Cu_amine_oxidase-like_N"/>
</dbReference>
<dbReference type="Gene3D" id="3.30.457.10">
    <property type="entry name" value="Copper amine oxidase-like, N-terminal domain"/>
    <property type="match status" value="1"/>
</dbReference>
<dbReference type="Pfam" id="PF13739">
    <property type="entry name" value="PdaC"/>
    <property type="match status" value="1"/>
</dbReference>
<feature type="domain" description="Copper amine oxidase-like N-terminal" evidence="2">
    <location>
        <begin position="28"/>
        <end position="135"/>
    </location>
</feature>
<dbReference type="Pfam" id="PF11738">
    <property type="entry name" value="DUF3298"/>
    <property type="match status" value="1"/>
</dbReference>
<reference evidence="6" key="3">
    <citation type="submission" date="2016-11" db="EMBL/GenBank/DDBJ databases">
        <authorList>
            <person name="Varghese N."/>
            <person name="Submissions S."/>
        </authorList>
    </citation>
    <scope>NUCLEOTIDE SEQUENCE</scope>
    <source>
        <strain evidence="6">DSM 1682</strain>
    </source>
</reference>
<dbReference type="Proteomes" id="UP000184204">
    <property type="component" value="Unassembled WGS sequence"/>
</dbReference>
<reference evidence="8" key="4">
    <citation type="submission" date="2016-11" db="EMBL/GenBank/DDBJ databases">
        <authorList>
            <person name="Jaros S."/>
            <person name="Januszkiewicz K."/>
            <person name="Wedrychowicz H."/>
        </authorList>
    </citation>
    <scope>NUCLEOTIDE SEQUENCE [LARGE SCALE GENOMIC DNA]</scope>
    <source>
        <strain evidence="8">DSM 1682</strain>
    </source>
</reference>